<accession>A0ABS7U1H7</accession>
<proteinExistence type="predicted"/>
<reference evidence="1" key="1">
    <citation type="submission" date="2021-08" db="EMBL/GenBank/DDBJ databases">
        <authorList>
            <person name="Stevens D.C."/>
        </authorList>
    </citation>
    <scope>NUCLEOTIDE SEQUENCE</scope>
    <source>
        <strain evidence="1">DSM 53165</strain>
    </source>
</reference>
<evidence type="ECO:0000313" key="2">
    <source>
        <dbReference type="Proteomes" id="UP001139031"/>
    </source>
</evidence>
<sequence>MRQAIVALSMAACDLSSGDDDADTRESVACPLNDRWEPNDDPDDPTDITWDSADEASVWHEVDGAYLCPGEDDWYRFKVAGLDYDAHYLLVRALVKDAGLCGAACGEPVIAAGPEHAMTIEVYRADTREPLIAHTADGGVLALAGSGDEYADGLLLRVHSDTPTAEYPYRLSVSVRNYEGEDECEC</sequence>
<keyword evidence="2" id="KW-1185">Reference proteome</keyword>
<evidence type="ECO:0000313" key="1">
    <source>
        <dbReference type="EMBL" id="MBZ5714197.1"/>
    </source>
</evidence>
<evidence type="ECO:0008006" key="3">
    <source>
        <dbReference type="Google" id="ProtNLM"/>
    </source>
</evidence>
<protein>
    <recommendedName>
        <fullName evidence="3">Lipoprotein</fullName>
    </recommendedName>
</protein>
<name>A0ABS7U1H7_9BACT</name>
<dbReference type="EMBL" id="JAIRAU010000047">
    <property type="protein sequence ID" value="MBZ5714197.1"/>
    <property type="molecule type" value="Genomic_DNA"/>
</dbReference>
<comment type="caution">
    <text evidence="1">The sequence shown here is derived from an EMBL/GenBank/DDBJ whole genome shotgun (WGS) entry which is preliminary data.</text>
</comment>
<dbReference type="RefSeq" id="WP_224195929.1">
    <property type="nucleotide sequence ID" value="NZ_JAIRAU010000047.1"/>
</dbReference>
<gene>
    <name evidence="1" type="ORF">K7C98_33615</name>
</gene>
<dbReference type="Proteomes" id="UP001139031">
    <property type="component" value="Unassembled WGS sequence"/>
</dbReference>
<organism evidence="1 2">
    <name type="scientific">Nannocystis pusilla</name>
    <dbReference type="NCBI Taxonomy" id="889268"/>
    <lineage>
        <taxon>Bacteria</taxon>
        <taxon>Pseudomonadati</taxon>
        <taxon>Myxococcota</taxon>
        <taxon>Polyangia</taxon>
        <taxon>Nannocystales</taxon>
        <taxon>Nannocystaceae</taxon>
        <taxon>Nannocystis</taxon>
    </lineage>
</organism>